<dbReference type="SUPFAM" id="SSF50405">
    <property type="entry name" value="Actin-crosslinking proteins"/>
    <property type="match status" value="1"/>
</dbReference>
<keyword evidence="4" id="KW-0472">Membrane</keyword>
<evidence type="ECO:0000259" key="6">
    <source>
        <dbReference type="Pfam" id="PF25490"/>
    </source>
</evidence>
<protein>
    <recommendedName>
        <fullName evidence="9">Mannan endo-1,4-beta-mannosidase</fullName>
    </recommendedName>
</protein>
<dbReference type="Pfam" id="PF25490">
    <property type="entry name" value="DUF7910"/>
    <property type="match status" value="1"/>
</dbReference>
<dbReference type="GO" id="GO:0000272">
    <property type="term" value="P:polysaccharide catabolic process"/>
    <property type="evidence" value="ECO:0007669"/>
    <property type="project" value="InterPro"/>
</dbReference>
<dbReference type="InterPro" id="IPR018087">
    <property type="entry name" value="Glyco_hydro_5_CS"/>
</dbReference>
<dbReference type="PANTHER" id="PTHR10551">
    <property type="entry name" value="FASCIN"/>
    <property type="match status" value="1"/>
</dbReference>
<evidence type="ECO:0000259" key="5">
    <source>
        <dbReference type="Pfam" id="PF00150"/>
    </source>
</evidence>
<comment type="caution">
    <text evidence="7">The sequence shown here is derived from an EMBL/GenBank/DDBJ whole genome shotgun (WGS) entry which is preliminary data.</text>
</comment>
<dbReference type="PROSITE" id="PS00659">
    <property type="entry name" value="GLYCOSYL_HYDROL_F5"/>
    <property type="match status" value="1"/>
</dbReference>
<dbReference type="Pfam" id="PF00150">
    <property type="entry name" value="Cellulase"/>
    <property type="match status" value="1"/>
</dbReference>
<dbReference type="GO" id="GO:0015629">
    <property type="term" value="C:actin cytoskeleton"/>
    <property type="evidence" value="ECO:0007669"/>
    <property type="project" value="TreeGrafter"/>
</dbReference>
<evidence type="ECO:0000256" key="1">
    <source>
        <dbReference type="ARBA" id="ARBA00005641"/>
    </source>
</evidence>
<evidence type="ECO:0000256" key="3">
    <source>
        <dbReference type="ARBA" id="ARBA00023295"/>
    </source>
</evidence>
<keyword evidence="4" id="KW-0812">Transmembrane</keyword>
<feature type="domain" description="DUF7910" evidence="6">
    <location>
        <begin position="209"/>
        <end position="342"/>
    </location>
</feature>
<dbReference type="GO" id="GO:0007163">
    <property type="term" value="P:establishment or maintenance of cell polarity"/>
    <property type="evidence" value="ECO:0007669"/>
    <property type="project" value="TreeGrafter"/>
</dbReference>
<dbReference type="InterPro" id="IPR001547">
    <property type="entry name" value="Glyco_hydro_5"/>
</dbReference>
<feature type="transmembrane region" description="Helical" evidence="4">
    <location>
        <begin position="659"/>
        <end position="681"/>
    </location>
</feature>
<keyword evidence="8" id="KW-1185">Reference proteome</keyword>
<dbReference type="GO" id="GO:0051015">
    <property type="term" value="F:actin filament binding"/>
    <property type="evidence" value="ECO:0007669"/>
    <property type="project" value="InterPro"/>
</dbReference>
<name>A0AAV7GI74_DENCH</name>
<dbReference type="AlphaFoldDB" id="A0AAV7GI74"/>
<evidence type="ECO:0000313" key="8">
    <source>
        <dbReference type="Proteomes" id="UP000775213"/>
    </source>
</evidence>
<dbReference type="InterPro" id="IPR017853">
    <property type="entry name" value="GH"/>
</dbReference>
<dbReference type="GO" id="GO:0051017">
    <property type="term" value="P:actin filament bundle assembly"/>
    <property type="evidence" value="ECO:0007669"/>
    <property type="project" value="TreeGrafter"/>
</dbReference>
<gene>
    <name evidence="7" type="ORF">IEQ34_015828</name>
</gene>
<keyword evidence="3" id="KW-0326">Glycosidase</keyword>
<dbReference type="GO" id="GO:0004553">
    <property type="term" value="F:hydrolase activity, hydrolyzing O-glycosyl compounds"/>
    <property type="evidence" value="ECO:0007669"/>
    <property type="project" value="InterPro"/>
</dbReference>
<keyword evidence="4" id="KW-1133">Transmembrane helix</keyword>
<reference evidence="7 8" key="1">
    <citation type="journal article" date="2021" name="Hortic Res">
        <title>Chromosome-scale assembly of the Dendrobium chrysotoxum genome enhances the understanding of orchid evolution.</title>
        <authorList>
            <person name="Zhang Y."/>
            <person name="Zhang G.Q."/>
            <person name="Zhang D."/>
            <person name="Liu X.D."/>
            <person name="Xu X.Y."/>
            <person name="Sun W.H."/>
            <person name="Yu X."/>
            <person name="Zhu X."/>
            <person name="Wang Z.W."/>
            <person name="Zhao X."/>
            <person name="Zhong W.Y."/>
            <person name="Chen H."/>
            <person name="Yin W.L."/>
            <person name="Huang T."/>
            <person name="Niu S.C."/>
            <person name="Liu Z.J."/>
        </authorList>
    </citation>
    <scope>NUCLEOTIDE SEQUENCE [LARGE SCALE GENOMIC DNA]</scope>
    <source>
        <strain evidence="7">Lindl</strain>
    </source>
</reference>
<sequence>MVRLVGLSCFIGDDPPREITRTNLVVVEGGIATTGALDMTGCIMIGASRHNMPDQICFLESPVSTASLQLASASREGVDFFPAIDKLWSKYREKHLSGLANKENLLGFCFMKLFVCEWKPLIMLMMSSLGRYIWDKLGDKQGTKVCCYLSEMGSSRSRRALAFMFLYCLACPLSQSLVNGFRKVRGVNLGGWLVVERWIKPSLFDEIPNGDMLDGTQVQFKSVTLQKYVSAANGGGMNVTVDRDIPSWWETFKIWRVSENMFQFRCFGGQFLTSRSEGNVILATADIPTVSETYIVERNNTKVHIKLLSGNYLQATEDYQLKTDYDGEPGWDDNAATFEMVIYANNLHGDFQLANGYGQDKAREILMNHRRTFVTAEDFSFLSEHGINTVRIPVGWWIVQDPDPPAPFIGGTLAALDRAFSWAEVYNIRCIIDLHAAPGSQNGMEHSASRDGSVNWPSAEYVTQSLDVIEFLSARYADNPSLLGIELLNEPSAAAVPIDILVSYYKSGYQIVRSYSSTAYVIVCQRIGNADPMELYEANIGDTNVVVDVHYYNLFDAYFVDLNPLQNMQFIYNSRVPQLQALNNANGPLVFIGEWVNEWNVTNASRMEYQIFGSTQLEVYGTASFGWSYWTLKSEEKHWDFEWSIKNKYLVLNNSWKNGLSSCTALAVTFWAIILAFYGSLLL</sequence>
<dbReference type="SUPFAM" id="SSF51445">
    <property type="entry name" value="(Trans)glycosidases"/>
    <property type="match status" value="1"/>
</dbReference>
<dbReference type="CDD" id="cd00257">
    <property type="entry name" value="beta-trefoil_FSCN-like"/>
    <property type="match status" value="1"/>
</dbReference>
<proteinExistence type="inferred from homology"/>
<dbReference type="GO" id="GO:0005737">
    <property type="term" value="C:cytoplasm"/>
    <property type="evidence" value="ECO:0007669"/>
    <property type="project" value="TreeGrafter"/>
</dbReference>
<keyword evidence="2" id="KW-0378">Hydrolase</keyword>
<comment type="similarity">
    <text evidence="1">Belongs to the glycosyl hydrolase 5 (cellulase A) family.</text>
</comment>
<dbReference type="EMBL" id="JAGFBR010000014">
    <property type="protein sequence ID" value="KAH0455796.1"/>
    <property type="molecule type" value="Genomic_DNA"/>
</dbReference>
<dbReference type="PANTHER" id="PTHR10551:SF9">
    <property type="entry name" value="FASCIN-2"/>
    <property type="match status" value="1"/>
</dbReference>
<evidence type="ECO:0000313" key="7">
    <source>
        <dbReference type="EMBL" id="KAH0455796.1"/>
    </source>
</evidence>
<evidence type="ECO:0000256" key="4">
    <source>
        <dbReference type="SAM" id="Phobius"/>
    </source>
</evidence>
<accession>A0AAV7GI74</accession>
<evidence type="ECO:0000256" key="2">
    <source>
        <dbReference type="ARBA" id="ARBA00022801"/>
    </source>
</evidence>
<dbReference type="InterPro" id="IPR008999">
    <property type="entry name" value="Actin-crosslinking"/>
</dbReference>
<dbReference type="Gene3D" id="3.20.20.80">
    <property type="entry name" value="Glycosidases"/>
    <property type="match status" value="1"/>
</dbReference>
<organism evidence="7 8">
    <name type="scientific">Dendrobium chrysotoxum</name>
    <name type="common">Orchid</name>
    <dbReference type="NCBI Taxonomy" id="161865"/>
    <lineage>
        <taxon>Eukaryota</taxon>
        <taxon>Viridiplantae</taxon>
        <taxon>Streptophyta</taxon>
        <taxon>Embryophyta</taxon>
        <taxon>Tracheophyta</taxon>
        <taxon>Spermatophyta</taxon>
        <taxon>Magnoliopsida</taxon>
        <taxon>Liliopsida</taxon>
        <taxon>Asparagales</taxon>
        <taxon>Orchidaceae</taxon>
        <taxon>Epidendroideae</taxon>
        <taxon>Malaxideae</taxon>
        <taxon>Dendrobiinae</taxon>
        <taxon>Dendrobium</taxon>
    </lineage>
</organism>
<dbReference type="Gene3D" id="2.80.10.50">
    <property type="match status" value="1"/>
</dbReference>
<dbReference type="InterPro" id="IPR010431">
    <property type="entry name" value="Fascin"/>
</dbReference>
<dbReference type="InterPro" id="IPR057232">
    <property type="entry name" value="DUF7910"/>
</dbReference>
<evidence type="ECO:0008006" key="9">
    <source>
        <dbReference type="Google" id="ProtNLM"/>
    </source>
</evidence>
<feature type="domain" description="Glycoside hydrolase family 5" evidence="5">
    <location>
        <begin position="374"/>
        <end position="634"/>
    </location>
</feature>
<dbReference type="Proteomes" id="UP000775213">
    <property type="component" value="Unassembled WGS sequence"/>
</dbReference>
<dbReference type="GO" id="GO:0016477">
    <property type="term" value="P:cell migration"/>
    <property type="evidence" value="ECO:0007669"/>
    <property type="project" value="TreeGrafter"/>
</dbReference>